<gene>
    <name evidence="1" type="ORF">F384_26135</name>
</gene>
<dbReference type="KEGG" id="cama:F384_26135"/>
<dbReference type="Proteomes" id="UP000034085">
    <property type="component" value="Plasmid"/>
</dbReference>
<accession>A0A0F6RIS7</accession>
<proteinExistence type="predicted"/>
<reference evidence="1 2" key="1">
    <citation type="submission" date="2015-03" db="EMBL/GenBank/DDBJ databases">
        <title>Complete genome sequence of Citrobacter amalonaticus Y19.</title>
        <authorList>
            <person name="Park S."/>
        </authorList>
    </citation>
    <scope>NUCLEOTIDE SEQUENCE [LARGE SCALE GENOMIC DNA]</scope>
    <source>
        <strain evidence="1 2">Y19</strain>
        <plasmid evidence="2">Plasmid</plasmid>
    </source>
</reference>
<evidence type="ECO:0000313" key="2">
    <source>
        <dbReference type="Proteomes" id="UP000034085"/>
    </source>
</evidence>
<sequence>MTDFIDKLAANGVAFTLQDGRIIVEGDLRVGFTLEPEDTAIPCDYIPANLTVTNTLTILAGIHSIPAGLVARNLFISYSELESLPDNLTITGTLMANSSRLKYLPENLTVGRVLDIMCTDIAYLPETLKVAGSMMLSNTRITTLPDNLHLEENLALEAMPLQALPKNLKVGRSLYLDAVGLKRIPECISCPVINLVNPGNFENVASVTGIGGKPNRHVYALRTAIGVRVCMYDLSVDPEIFGLMVRGIYDEPTAELLDKAAQQCVQRLEDMYASENAVRH</sequence>
<dbReference type="AlphaFoldDB" id="A0A0F6RIS7"/>
<dbReference type="PATRIC" id="fig|1261127.3.peg.5417"/>
<geneLocation type="plasmid" evidence="1">
    <name>unnamed</name>
</geneLocation>
<dbReference type="EMBL" id="CP011133">
    <property type="protein sequence ID" value="AKE62058.1"/>
    <property type="molecule type" value="Genomic_DNA"/>
</dbReference>
<dbReference type="Gene3D" id="3.80.10.10">
    <property type="entry name" value="Ribonuclease Inhibitor"/>
    <property type="match status" value="1"/>
</dbReference>
<protein>
    <submittedName>
        <fullName evidence="1">Uncharacterized protein</fullName>
    </submittedName>
</protein>
<organism evidence="1 2">
    <name type="scientific">Citrobacter amalonaticus Y19</name>
    <dbReference type="NCBI Taxonomy" id="1261127"/>
    <lineage>
        <taxon>Bacteria</taxon>
        <taxon>Pseudomonadati</taxon>
        <taxon>Pseudomonadota</taxon>
        <taxon>Gammaproteobacteria</taxon>
        <taxon>Enterobacterales</taxon>
        <taxon>Enterobacteriaceae</taxon>
        <taxon>Citrobacter</taxon>
    </lineage>
</organism>
<name>A0A0F6RIS7_CITAM</name>
<dbReference type="OrthoDB" id="6626875at2"/>
<dbReference type="SUPFAM" id="SSF52058">
    <property type="entry name" value="L domain-like"/>
    <property type="match status" value="1"/>
</dbReference>
<keyword evidence="1" id="KW-0614">Plasmid</keyword>
<dbReference type="RefSeq" id="WP_046498690.1">
    <property type="nucleotide sequence ID" value="NZ_CP011133.1"/>
</dbReference>
<evidence type="ECO:0000313" key="1">
    <source>
        <dbReference type="EMBL" id="AKE62058.1"/>
    </source>
</evidence>
<dbReference type="HOGENOM" id="CLU_992872_0_0_6"/>
<dbReference type="InterPro" id="IPR032675">
    <property type="entry name" value="LRR_dom_sf"/>
</dbReference>